<dbReference type="InterPro" id="IPR007793">
    <property type="entry name" value="DivIVA_fam"/>
</dbReference>
<dbReference type="HAMAP" id="MF_02011">
    <property type="entry name" value="GpsB"/>
    <property type="match status" value="1"/>
</dbReference>
<dbReference type="InterPro" id="IPR019933">
    <property type="entry name" value="DivIVA_domain"/>
</dbReference>
<dbReference type="NCBIfam" id="NF010725">
    <property type="entry name" value="PRK14127.1"/>
    <property type="match status" value="1"/>
</dbReference>
<keyword evidence="1 6" id="KW-0963">Cytoplasm</keyword>
<keyword evidence="3 6" id="KW-0133">Cell shape</keyword>
<evidence type="ECO:0000313" key="8">
    <source>
        <dbReference type="EMBL" id="CAG9611808.1"/>
    </source>
</evidence>
<evidence type="ECO:0000256" key="5">
    <source>
        <dbReference type="ARBA" id="ARBA00023306"/>
    </source>
</evidence>
<dbReference type="Gene3D" id="6.10.250.660">
    <property type="match status" value="1"/>
</dbReference>
<name>A0ABM8Y827_9BACI</name>
<organism evidence="8 9">
    <name type="scientific">Bacillus rhizoplanae</name>
    <dbReference type="NCBI Taxonomy" id="2880966"/>
    <lineage>
        <taxon>Bacteria</taxon>
        <taxon>Bacillati</taxon>
        <taxon>Bacillota</taxon>
        <taxon>Bacilli</taxon>
        <taxon>Bacillales</taxon>
        <taxon>Bacillaceae</taxon>
        <taxon>Bacillus</taxon>
    </lineage>
</organism>
<comment type="function">
    <text evidence="6">Divisome component that associates with the complex late in its assembly, after the Z-ring is formed, and is dependent on DivIC and PBP2B for its recruitment to the divisome. Together with EzrA, is a key component of the system that regulates PBP1 localization during cell cycle progression. Its main role could be the removal of PBP1 from the cell pole after pole maturation is completed. Also contributes to the recruitment of PBP1 to the division complex. Not essential for septum formation.</text>
</comment>
<feature type="compositionally biased region" description="Pro residues" evidence="7">
    <location>
        <begin position="77"/>
        <end position="87"/>
    </location>
</feature>
<evidence type="ECO:0000256" key="6">
    <source>
        <dbReference type="HAMAP-Rule" id="MF_02011"/>
    </source>
</evidence>
<keyword evidence="5 6" id="KW-0131">Cell cycle</keyword>
<evidence type="ECO:0000256" key="1">
    <source>
        <dbReference type="ARBA" id="ARBA00022490"/>
    </source>
</evidence>
<gene>
    <name evidence="6 8" type="primary">gpsB</name>
    <name evidence="8" type="ORF">BACCIP111899_00980</name>
</gene>
<dbReference type="SUPFAM" id="SSF111469">
    <property type="entry name" value="Geminin coiled-coil domain"/>
    <property type="match status" value="1"/>
</dbReference>
<dbReference type="NCBIfam" id="TIGR03544">
    <property type="entry name" value="DivI1A_domain"/>
    <property type="match status" value="1"/>
</dbReference>
<keyword evidence="4 6" id="KW-0175">Coiled coil</keyword>
<sequence length="115" mass="13341">MISDKIKLTAKDILEKEFKTGMRGYQQEEVDKFLDMIIKDYEAFHKEIEQLQQQNSRLKQELEQQKAMAQQVQSQPAPTPAPVPTPQPVYNNTNTDILKRLSNLEKAVFGSKLYE</sequence>
<dbReference type="InterPro" id="IPR011229">
    <property type="entry name" value="Cell_cycle_GpsB"/>
</dbReference>
<evidence type="ECO:0000313" key="9">
    <source>
        <dbReference type="Proteomes" id="UP000789423"/>
    </source>
</evidence>
<dbReference type="Proteomes" id="UP000789423">
    <property type="component" value="Unassembled WGS sequence"/>
</dbReference>
<evidence type="ECO:0000256" key="2">
    <source>
        <dbReference type="ARBA" id="ARBA00022618"/>
    </source>
</evidence>
<dbReference type="RefSeq" id="WP_098309365.1">
    <property type="nucleotide sequence ID" value="NZ_CAKJTI010000003.1"/>
</dbReference>
<proteinExistence type="inferred from homology"/>
<comment type="similarity">
    <text evidence="6">Belongs to the GpsB family.</text>
</comment>
<comment type="caution">
    <text evidence="8">The sequence shown here is derived from an EMBL/GenBank/DDBJ whole genome shotgun (WGS) entry which is preliminary data.</text>
</comment>
<feature type="region of interest" description="Disordered" evidence="7">
    <location>
        <begin position="55"/>
        <end position="93"/>
    </location>
</feature>
<keyword evidence="2 6" id="KW-0132">Cell division</keyword>
<comment type="subcellular location">
    <subcellularLocation>
        <location evidence="6">Cytoplasm</location>
    </subcellularLocation>
    <text evidence="6">Shuttles between the lateral wall and the division site in a cell cycle-dependent manner.</text>
</comment>
<protein>
    <recommendedName>
        <fullName evidence="6">Cell cycle protein GpsB</fullName>
    </recommendedName>
    <alternativeName>
        <fullName evidence="6">Guiding PBP1-shuttling protein</fullName>
    </alternativeName>
</protein>
<evidence type="ECO:0000256" key="7">
    <source>
        <dbReference type="SAM" id="MobiDB-lite"/>
    </source>
</evidence>
<reference evidence="8 9" key="1">
    <citation type="submission" date="2021-10" db="EMBL/GenBank/DDBJ databases">
        <authorList>
            <person name="Criscuolo A."/>
        </authorList>
    </citation>
    <scope>NUCLEOTIDE SEQUENCE [LARGE SCALE GENOMIC DNA]</scope>
    <source>
        <strain evidence="9">CIP 111899</strain>
    </source>
</reference>
<dbReference type="PIRSF" id="PIRSF029938">
    <property type="entry name" value="UCP029938"/>
    <property type="match status" value="1"/>
</dbReference>
<comment type="subunit">
    <text evidence="6">Forms polymers through the coiled coil domains. Interacts with PBP1, MreC and EzrA.</text>
</comment>
<keyword evidence="9" id="KW-1185">Reference proteome</keyword>
<accession>A0ABM8Y827</accession>
<feature type="compositionally biased region" description="Low complexity" evidence="7">
    <location>
        <begin position="65"/>
        <end position="76"/>
    </location>
</feature>
<dbReference type="PANTHER" id="PTHR35794:SF1">
    <property type="entry name" value="CELL CYCLE PROTEIN GPSB"/>
    <property type="match status" value="1"/>
</dbReference>
<evidence type="ECO:0000256" key="3">
    <source>
        <dbReference type="ARBA" id="ARBA00022960"/>
    </source>
</evidence>
<evidence type="ECO:0000256" key="4">
    <source>
        <dbReference type="ARBA" id="ARBA00023054"/>
    </source>
</evidence>
<dbReference type="Pfam" id="PF05103">
    <property type="entry name" value="DivIVA"/>
    <property type="match status" value="1"/>
</dbReference>
<dbReference type="EMBL" id="CAKJTI010000003">
    <property type="protein sequence ID" value="CAG9611808.1"/>
    <property type="molecule type" value="Genomic_DNA"/>
</dbReference>
<dbReference type="PANTHER" id="PTHR35794">
    <property type="entry name" value="CELL DIVISION PROTEIN DIVIVA"/>
    <property type="match status" value="1"/>
</dbReference>